<sequence>MTGGNFESFLQNKIHNVSNDSDADHVIRRALSTCRLCFEEISDGMEQVDQRLCEVIGKDWRNEYLRRNNEEPRMEKSNTRSRK</sequence>
<proteinExistence type="predicted"/>
<evidence type="ECO:0000313" key="1">
    <source>
        <dbReference type="EMBL" id="CAK8690051.1"/>
    </source>
</evidence>
<gene>
    <name evidence="1" type="ORF">CVLEPA_LOCUS22697</name>
</gene>
<protein>
    <submittedName>
        <fullName evidence="1">Uncharacterized protein</fullName>
    </submittedName>
</protein>
<comment type="caution">
    <text evidence="1">The sequence shown here is derived from an EMBL/GenBank/DDBJ whole genome shotgun (WGS) entry which is preliminary data.</text>
</comment>
<accession>A0ABP0GE45</accession>
<evidence type="ECO:0000313" key="2">
    <source>
        <dbReference type="Proteomes" id="UP001642483"/>
    </source>
</evidence>
<dbReference type="EMBL" id="CAWYQH010000112">
    <property type="protein sequence ID" value="CAK8690051.1"/>
    <property type="molecule type" value="Genomic_DNA"/>
</dbReference>
<keyword evidence="2" id="KW-1185">Reference proteome</keyword>
<reference evidence="1 2" key="1">
    <citation type="submission" date="2024-02" db="EMBL/GenBank/DDBJ databases">
        <authorList>
            <person name="Daric V."/>
            <person name="Darras S."/>
        </authorList>
    </citation>
    <scope>NUCLEOTIDE SEQUENCE [LARGE SCALE GENOMIC DNA]</scope>
</reference>
<dbReference type="Proteomes" id="UP001642483">
    <property type="component" value="Unassembled WGS sequence"/>
</dbReference>
<name>A0ABP0GE45_CLALP</name>
<organism evidence="1 2">
    <name type="scientific">Clavelina lepadiformis</name>
    <name type="common">Light-bulb sea squirt</name>
    <name type="synonym">Ascidia lepadiformis</name>
    <dbReference type="NCBI Taxonomy" id="159417"/>
    <lineage>
        <taxon>Eukaryota</taxon>
        <taxon>Metazoa</taxon>
        <taxon>Chordata</taxon>
        <taxon>Tunicata</taxon>
        <taxon>Ascidiacea</taxon>
        <taxon>Aplousobranchia</taxon>
        <taxon>Clavelinidae</taxon>
        <taxon>Clavelina</taxon>
    </lineage>
</organism>